<dbReference type="Gene3D" id="1.10.150.50">
    <property type="entry name" value="Transcription Factor, Ets-1"/>
    <property type="match status" value="1"/>
</dbReference>
<feature type="compositionally biased region" description="Polar residues" evidence="1">
    <location>
        <begin position="300"/>
        <end position="316"/>
    </location>
</feature>
<feature type="region of interest" description="Disordered" evidence="1">
    <location>
        <begin position="300"/>
        <end position="326"/>
    </location>
</feature>
<evidence type="ECO:0000313" key="2">
    <source>
        <dbReference type="EMBL" id="CAF1273788.1"/>
    </source>
</evidence>
<feature type="region of interest" description="Disordered" evidence="1">
    <location>
        <begin position="242"/>
        <end position="285"/>
    </location>
</feature>
<evidence type="ECO:0000256" key="1">
    <source>
        <dbReference type="SAM" id="MobiDB-lite"/>
    </source>
</evidence>
<feature type="compositionally biased region" description="Polar residues" evidence="1">
    <location>
        <begin position="367"/>
        <end position="379"/>
    </location>
</feature>
<feature type="region of interest" description="Disordered" evidence="1">
    <location>
        <begin position="431"/>
        <end position="458"/>
    </location>
</feature>
<organism evidence="2 3">
    <name type="scientific">Adineta steineri</name>
    <dbReference type="NCBI Taxonomy" id="433720"/>
    <lineage>
        <taxon>Eukaryota</taxon>
        <taxon>Metazoa</taxon>
        <taxon>Spiralia</taxon>
        <taxon>Gnathifera</taxon>
        <taxon>Rotifera</taxon>
        <taxon>Eurotatoria</taxon>
        <taxon>Bdelloidea</taxon>
        <taxon>Adinetida</taxon>
        <taxon>Adinetidae</taxon>
        <taxon>Adineta</taxon>
    </lineage>
</organism>
<feature type="compositionally biased region" description="Low complexity" evidence="1">
    <location>
        <begin position="432"/>
        <end position="455"/>
    </location>
</feature>
<comment type="caution">
    <text evidence="2">The sequence shown here is derived from an EMBL/GenBank/DDBJ whole genome shotgun (WGS) entry which is preliminary data.</text>
</comment>
<dbReference type="OrthoDB" id="409561at2759"/>
<dbReference type="Proteomes" id="UP000663891">
    <property type="component" value="Unassembled WGS sequence"/>
</dbReference>
<dbReference type="SUPFAM" id="SSF52540">
    <property type="entry name" value="P-loop containing nucleoside triphosphate hydrolases"/>
    <property type="match status" value="1"/>
</dbReference>
<reference evidence="2" key="1">
    <citation type="submission" date="2021-02" db="EMBL/GenBank/DDBJ databases">
        <authorList>
            <person name="Nowell W R."/>
        </authorList>
    </citation>
    <scope>NUCLEOTIDE SEQUENCE</scope>
</reference>
<protein>
    <submittedName>
        <fullName evidence="2">Uncharacterized protein</fullName>
    </submittedName>
</protein>
<evidence type="ECO:0000313" key="3">
    <source>
        <dbReference type="Proteomes" id="UP000663891"/>
    </source>
</evidence>
<feature type="compositionally biased region" description="Polar residues" evidence="1">
    <location>
        <begin position="242"/>
        <end position="266"/>
    </location>
</feature>
<gene>
    <name evidence="2" type="ORF">VCS650_LOCUS29576</name>
</gene>
<dbReference type="AlphaFoldDB" id="A0A815BZD6"/>
<dbReference type="InterPro" id="IPR027417">
    <property type="entry name" value="P-loop_NTPase"/>
</dbReference>
<sequence>MSSDEVPGNENGDDKPPVPTTPITTIEYNRTVSQNLRHLDDALTHAIDQLTIFNSETMSDLSLKYELIRNNESRVIGFFARQLMVLQVEKANTQNGGFHSEYPKLARFLSVMNINKASIEYIVQRTTFDDLLNGKATAREKLLYDAETTEAERKDFRNAFSALKDCLDYFAHGGTNDNGRFYWHIETPSPTMTTPHSVRQHRLSDTVLSVPSVSTDSVRSTSVSSSLSTEFGAVTNNYNITATISSPSPRRNNSIHTPPPSRSNHLCVNDKRKCGHPSKKSLVDPSVFANINPQRNIDLQLPDGNTISRRSSYGSDTESRLASECVPNAPPSCGFSEGKLRRVINNTDIQNALANSSPLTRKYHFTPSDSVSPASSTPMSAPGSPAPHPSIPGYYFNHSLPNGNPSICVSESIYCTQNDPDSWVVIETNTKSSSEIQESQSDSDTTSTMQTDTGSNLTDSLMTTQNKLVRQLSQVYIIAGPERSGASWLFNAVRLLLIHQESPSGPADSYRLNHITKNDIETRLIEAGGRPLVVRTMRIPDSDWAESLDLSGHGYMVFASHRDLRDVIDDCLTIGWMKHDLGVILSRLRAYMTSFEYWRSIAKGDFRYESIHNEPVEQVKHLARLIGLESTNAEHIAREIYSLRPGQAVGPDQVSKMWPAQRVIEASRADGDDDSEKKMDVDGKDTATTVVVVPLQAKLLESERKKIREAHADYHDRYGYV</sequence>
<dbReference type="EMBL" id="CAJNON010000460">
    <property type="protein sequence ID" value="CAF1273788.1"/>
    <property type="molecule type" value="Genomic_DNA"/>
</dbReference>
<feature type="region of interest" description="Disordered" evidence="1">
    <location>
        <begin position="1"/>
        <end position="23"/>
    </location>
</feature>
<proteinExistence type="predicted"/>
<name>A0A815BZD6_9BILA</name>
<accession>A0A815BZD6</accession>
<feature type="region of interest" description="Disordered" evidence="1">
    <location>
        <begin position="360"/>
        <end position="386"/>
    </location>
</feature>
<dbReference type="InterPro" id="IPR013761">
    <property type="entry name" value="SAM/pointed_sf"/>
</dbReference>